<dbReference type="PANTHER" id="PTHR13847">
    <property type="entry name" value="SARCOSINE DEHYDROGENASE-RELATED"/>
    <property type="match status" value="1"/>
</dbReference>
<evidence type="ECO:0000313" key="3">
    <source>
        <dbReference type="EMBL" id="SEQ60229.1"/>
    </source>
</evidence>
<sequence>MAGTGTHVVVIGGGVIGLTTAYQLAVDGARVTLVDARQTGRGAAEVNAGWVCPAESAPVPGPGMISTSRRWMLRRDSPLYIRPSLDPQFVKFMLGMWRACNGPAQQAGFEAHLRLAQSSGEAYDRYRSDGLDFELRHDGLLMAFLEEENLEHHRGLLDLARRYDREPQVLLGDDARAQEPQLSDRVHGAIYLPREDHLDPPALMRALHRRLVELGVTILEGAPINGAEHGAVPGGEGLRTIVAGQERVGADAFVLAAGAWTGPISRLLGVPLPVRPGKGYSIDVEPFDLRSSVNLSDAKVAVTPLTRNLRLAGTMEFAGLDEELNQVRIGAILRAPSAYFRDWTPPAGPVTPRAGIRPMTPDGIPVIGRLGDLANTYVSSGHGMQGVTLGPGSALALSRLVLTGETPDVLVPFAPQRFTRALVRRTPTRSLVSA</sequence>
<accession>A0A1H9HD28</accession>
<dbReference type="Gene3D" id="3.50.50.60">
    <property type="entry name" value="FAD/NAD(P)-binding domain"/>
    <property type="match status" value="2"/>
</dbReference>
<feature type="domain" description="FAD dependent oxidoreductase" evidence="2">
    <location>
        <begin position="7"/>
        <end position="399"/>
    </location>
</feature>
<evidence type="ECO:0000256" key="1">
    <source>
        <dbReference type="ARBA" id="ARBA00023002"/>
    </source>
</evidence>
<dbReference type="EMBL" id="FOFA01000004">
    <property type="protein sequence ID" value="SEQ60229.1"/>
    <property type="molecule type" value="Genomic_DNA"/>
</dbReference>
<dbReference type="GO" id="GO:0016491">
    <property type="term" value="F:oxidoreductase activity"/>
    <property type="evidence" value="ECO:0007669"/>
    <property type="project" value="UniProtKB-KW"/>
</dbReference>
<dbReference type="Pfam" id="PF01266">
    <property type="entry name" value="DAO"/>
    <property type="match status" value="1"/>
</dbReference>
<evidence type="ECO:0000259" key="2">
    <source>
        <dbReference type="Pfam" id="PF01266"/>
    </source>
</evidence>
<protein>
    <submittedName>
        <fullName evidence="3">D-amino-acid dehydrogenase</fullName>
    </submittedName>
</protein>
<keyword evidence="1" id="KW-0560">Oxidoreductase</keyword>
<dbReference type="Gene3D" id="3.30.9.10">
    <property type="entry name" value="D-Amino Acid Oxidase, subunit A, domain 2"/>
    <property type="match status" value="1"/>
</dbReference>
<organism evidence="3 4">
    <name type="scientific">Microlunatus flavus</name>
    <dbReference type="NCBI Taxonomy" id="1036181"/>
    <lineage>
        <taxon>Bacteria</taxon>
        <taxon>Bacillati</taxon>
        <taxon>Actinomycetota</taxon>
        <taxon>Actinomycetes</taxon>
        <taxon>Propionibacteriales</taxon>
        <taxon>Propionibacteriaceae</taxon>
        <taxon>Microlunatus</taxon>
    </lineage>
</organism>
<dbReference type="GO" id="GO:0005737">
    <property type="term" value="C:cytoplasm"/>
    <property type="evidence" value="ECO:0007669"/>
    <property type="project" value="TreeGrafter"/>
</dbReference>
<dbReference type="SUPFAM" id="SSF51905">
    <property type="entry name" value="FAD/NAD(P)-binding domain"/>
    <property type="match status" value="1"/>
</dbReference>
<name>A0A1H9HD28_9ACTN</name>
<keyword evidence="4" id="KW-1185">Reference proteome</keyword>
<dbReference type="RefSeq" id="WP_091180223.1">
    <property type="nucleotide sequence ID" value="NZ_FOFA01000004.1"/>
</dbReference>
<dbReference type="STRING" id="1036181.SAMN05421756_104204"/>
<dbReference type="Proteomes" id="UP000198504">
    <property type="component" value="Unassembled WGS sequence"/>
</dbReference>
<proteinExistence type="predicted"/>
<dbReference type="PANTHER" id="PTHR13847:SF289">
    <property type="entry name" value="GLYCINE OXIDASE"/>
    <property type="match status" value="1"/>
</dbReference>
<dbReference type="InterPro" id="IPR006076">
    <property type="entry name" value="FAD-dep_OxRdtase"/>
</dbReference>
<dbReference type="AlphaFoldDB" id="A0A1H9HD28"/>
<dbReference type="InterPro" id="IPR036188">
    <property type="entry name" value="FAD/NAD-bd_sf"/>
</dbReference>
<gene>
    <name evidence="3" type="ORF">SAMN05421756_104204</name>
</gene>
<dbReference type="SUPFAM" id="SSF54373">
    <property type="entry name" value="FAD-linked reductases, C-terminal domain"/>
    <property type="match status" value="1"/>
</dbReference>
<reference evidence="4" key="1">
    <citation type="submission" date="2016-10" db="EMBL/GenBank/DDBJ databases">
        <authorList>
            <person name="Varghese N."/>
            <person name="Submissions S."/>
        </authorList>
    </citation>
    <scope>NUCLEOTIDE SEQUENCE [LARGE SCALE GENOMIC DNA]</scope>
    <source>
        <strain evidence="4">CGMCC 4.6856</strain>
    </source>
</reference>
<dbReference type="OrthoDB" id="9806257at2"/>
<evidence type="ECO:0000313" key="4">
    <source>
        <dbReference type="Proteomes" id="UP000198504"/>
    </source>
</evidence>